<dbReference type="Proteomes" id="UP000325273">
    <property type="component" value="Unassembled WGS sequence"/>
</dbReference>
<evidence type="ECO:0000313" key="1">
    <source>
        <dbReference type="EMBL" id="KAA0997425.1"/>
    </source>
</evidence>
<dbReference type="EMBL" id="VTUZ01000088">
    <property type="protein sequence ID" value="KAA0997425.1"/>
    <property type="molecule type" value="Genomic_DNA"/>
</dbReference>
<accession>A0A5B0G457</accession>
<dbReference type="AlphaFoldDB" id="A0A5B0G457"/>
<name>A0A5B0G457_9BURK</name>
<evidence type="ECO:0000313" key="2">
    <source>
        <dbReference type="Proteomes" id="UP000325273"/>
    </source>
</evidence>
<sequence length="83" mass="9776">MKMSAEKSLHSLVEKWLAPMSWASIRVIRFSRIRPKGSRYVCVEARRPHGSIALWFFRHKDGTWRVFPPDAKRLTIDMYVSAK</sequence>
<protein>
    <submittedName>
        <fullName evidence="1">Uncharacterized protein</fullName>
    </submittedName>
</protein>
<proteinExistence type="predicted"/>
<gene>
    <name evidence="1" type="ORF">FVF58_49480</name>
</gene>
<keyword evidence="2" id="KW-1185">Reference proteome</keyword>
<reference evidence="1 2" key="1">
    <citation type="submission" date="2019-08" db="EMBL/GenBank/DDBJ databases">
        <title>Paraburkholderia sp. DCY113.</title>
        <authorList>
            <person name="Kang J."/>
        </authorList>
    </citation>
    <scope>NUCLEOTIDE SEQUENCE [LARGE SCALE GENOMIC DNA]</scope>
    <source>
        <strain evidence="1 2">DCY113</strain>
    </source>
</reference>
<comment type="caution">
    <text evidence="1">The sequence shown here is derived from an EMBL/GenBank/DDBJ whole genome shotgun (WGS) entry which is preliminary data.</text>
</comment>
<organism evidence="1 2">
    <name type="scientific">Paraburkholderia panacisoli</name>
    <dbReference type="NCBI Taxonomy" id="2603818"/>
    <lineage>
        <taxon>Bacteria</taxon>
        <taxon>Pseudomonadati</taxon>
        <taxon>Pseudomonadota</taxon>
        <taxon>Betaproteobacteria</taxon>
        <taxon>Burkholderiales</taxon>
        <taxon>Burkholderiaceae</taxon>
        <taxon>Paraburkholderia</taxon>
    </lineage>
</organism>